<dbReference type="Pfam" id="PF12484">
    <property type="entry name" value="PPE-SVP"/>
    <property type="match status" value="1"/>
</dbReference>
<dbReference type="InterPro" id="IPR000030">
    <property type="entry name" value="PPE_dom"/>
</dbReference>
<organism evidence="4 5">
    <name type="scientific">Mycolicibacter hiberniae</name>
    <dbReference type="NCBI Taxonomy" id="29314"/>
    <lineage>
        <taxon>Bacteria</taxon>
        <taxon>Bacillati</taxon>
        <taxon>Actinomycetota</taxon>
        <taxon>Actinomycetes</taxon>
        <taxon>Mycobacteriales</taxon>
        <taxon>Mycobacteriaceae</taxon>
        <taxon>Mycolicibacter</taxon>
    </lineage>
</organism>
<accession>A0A7I7X6U8</accession>
<dbReference type="KEGG" id="mhib:MHIB_35280"/>
<dbReference type="SUPFAM" id="SSF140459">
    <property type="entry name" value="PE/PPE dimer-like"/>
    <property type="match status" value="1"/>
</dbReference>
<evidence type="ECO:0000259" key="2">
    <source>
        <dbReference type="Pfam" id="PF00823"/>
    </source>
</evidence>
<dbReference type="InterPro" id="IPR022171">
    <property type="entry name" value="PPE_C"/>
</dbReference>
<dbReference type="PANTHER" id="PTHR46766">
    <property type="entry name" value="GLUTAMINE-RICH PROTEIN 2"/>
    <property type="match status" value="1"/>
</dbReference>
<protein>
    <submittedName>
        <fullName evidence="4">PPE family protein</fullName>
    </submittedName>
</protein>
<gene>
    <name evidence="4" type="primary">PPE32_2</name>
    <name evidence="4" type="ORF">MHIB_35280</name>
</gene>
<sequence length="424" mass="42013">MDFAALPPEVNSGRMYAGAGSGPLLAAASAWDALAAELSSTASSYESVVSSLAGEWSGPSSGSMASAVEPYVTWMAATAAQAEQSANQARAAAAAYEAAFAATVPPPVIALNRTQLATLIATNFLGQNTPAIAATEIEYAEMWAQDAAAMYGYAGSSAAATALAPFSQPPETTNAAGIANQEAASAEATANSSASNIAQQVSQMLTAMPQVLQTLGSNPAAATLPPSFATDLANWNTIWGTLTGAYSPLLGWTSLPGGLFLSAGQIYSWPINAMAVQSYLAGPKAITGALLPLAPLTNTAVPAATTLSSATGALGNAATVGKLSVPASWAVAAPATKLVSMASSLPATLEAAPMAAVAGQDAMFGQMALSSLLGRGMGTTATQGVGAATRSLRNSGGADAFGPIPPGEADPAAATIIVIPALDE</sequence>
<dbReference type="InterPro" id="IPR038332">
    <property type="entry name" value="PPE_sf"/>
</dbReference>
<dbReference type="RefSeq" id="WP_085133839.1">
    <property type="nucleotide sequence ID" value="NZ_AP022609.1"/>
</dbReference>
<dbReference type="Pfam" id="PF00823">
    <property type="entry name" value="PPE"/>
    <property type="match status" value="1"/>
</dbReference>
<dbReference type="FunFam" id="1.20.1260.20:FF:000001">
    <property type="entry name" value="PPE family protein PPE41"/>
    <property type="match status" value="1"/>
</dbReference>
<dbReference type="Gene3D" id="1.20.1260.20">
    <property type="entry name" value="PPE superfamily"/>
    <property type="match status" value="1"/>
</dbReference>
<reference evidence="4 5" key="1">
    <citation type="journal article" date="2019" name="Emerg. Microbes Infect.">
        <title>Comprehensive subspecies identification of 175 nontuberculous mycobacteria species based on 7547 genomic profiles.</title>
        <authorList>
            <person name="Matsumoto Y."/>
            <person name="Kinjo T."/>
            <person name="Motooka D."/>
            <person name="Nabeya D."/>
            <person name="Jung N."/>
            <person name="Uechi K."/>
            <person name="Horii T."/>
            <person name="Iida T."/>
            <person name="Fujita J."/>
            <person name="Nakamura S."/>
        </authorList>
    </citation>
    <scope>NUCLEOTIDE SEQUENCE [LARGE SCALE GENOMIC DNA]</scope>
    <source>
        <strain evidence="4 5">JCM 13571</strain>
    </source>
</reference>
<feature type="domain" description="PPE family C-terminal" evidence="3">
    <location>
        <begin position="312"/>
        <end position="383"/>
    </location>
</feature>
<evidence type="ECO:0000256" key="1">
    <source>
        <dbReference type="ARBA" id="ARBA00010652"/>
    </source>
</evidence>
<dbReference type="EMBL" id="AP022609">
    <property type="protein sequence ID" value="BBZ25110.1"/>
    <property type="molecule type" value="Genomic_DNA"/>
</dbReference>
<dbReference type="Proteomes" id="UP000467260">
    <property type="component" value="Chromosome"/>
</dbReference>
<evidence type="ECO:0000259" key="3">
    <source>
        <dbReference type="Pfam" id="PF12484"/>
    </source>
</evidence>
<comment type="similarity">
    <text evidence="1">Belongs to the mycobacterial PPE family.</text>
</comment>
<dbReference type="AlphaFoldDB" id="A0A7I7X6U8"/>
<dbReference type="GO" id="GO:0052572">
    <property type="term" value="P:response to host immune response"/>
    <property type="evidence" value="ECO:0007669"/>
    <property type="project" value="TreeGrafter"/>
</dbReference>
<name>A0A7I7X6U8_9MYCO</name>
<proteinExistence type="inferred from homology"/>
<feature type="domain" description="PPE" evidence="2">
    <location>
        <begin position="2"/>
        <end position="163"/>
    </location>
</feature>
<evidence type="ECO:0000313" key="5">
    <source>
        <dbReference type="Proteomes" id="UP000467260"/>
    </source>
</evidence>
<evidence type="ECO:0000313" key="4">
    <source>
        <dbReference type="EMBL" id="BBZ25110.1"/>
    </source>
</evidence>
<dbReference type="OrthoDB" id="4764495at2"/>
<dbReference type="PANTHER" id="PTHR46766:SF1">
    <property type="entry name" value="GLUTAMINE-RICH PROTEIN 2"/>
    <property type="match status" value="1"/>
</dbReference>
<keyword evidence="5" id="KW-1185">Reference proteome</keyword>